<feature type="domain" description="Glycoside hydrolase family 5" evidence="7">
    <location>
        <begin position="39"/>
        <end position="375"/>
    </location>
</feature>
<dbReference type="Proteomes" id="UP000729402">
    <property type="component" value="Unassembled WGS sequence"/>
</dbReference>
<dbReference type="FunFam" id="3.20.20.80:FF:000012">
    <property type="entry name" value="Mannan endo-1,4-beta-mannosidase 6"/>
    <property type="match status" value="1"/>
</dbReference>
<keyword evidence="5" id="KW-0326">Glycosidase</keyword>
<dbReference type="EMBL" id="JAAALK010000288">
    <property type="protein sequence ID" value="KAG8055957.1"/>
    <property type="molecule type" value="Genomic_DNA"/>
</dbReference>
<dbReference type="AlphaFoldDB" id="A0A8J5RW93"/>
<evidence type="ECO:0000256" key="3">
    <source>
        <dbReference type="ARBA" id="ARBA00012706"/>
    </source>
</evidence>
<dbReference type="InterPro" id="IPR018087">
    <property type="entry name" value="Glyco_hydro_5_CS"/>
</dbReference>
<protein>
    <recommendedName>
        <fullName evidence="3">mannan endo-1,4-beta-mannosidase</fullName>
        <ecNumber evidence="3">3.2.1.78</ecNumber>
    </recommendedName>
</protein>
<dbReference type="Pfam" id="PF26410">
    <property type="entry name" value="GH5_mannosidase"/>
    <property type="match status" value="1"/>
</dbReference>
<dbReference type="GO" id="GO:0016985">
    <property type="term" value="F:mannan endo-1,4-beta-mannosidase activity"/>
    <property type="evidence" value="ECO:0007669"/>
    <property type="project" value="UniProtKB-EC"/>
</dbReference>
<comment type="caution">
    <text evidence="8">The sequence shown here is derived from an EMBL/GenBank/DDBJ whole genome shotgun (WGS) entry which is preliminary data.</text>
</comment>
<keyword evidence="9" id="KW-1185">Reference proteome</keyword>
<proteinExistence type="inferred from homology"/>
<dbReference type="InterPro" id="IPR045053">
    <property type="entry name" value="MAN-like"/>
</dbReference>
<feature type="chain" id="PRO_5035194909" description="mannan endo-1,4-beta-mannosidase" evidence="6">
    <location>
        <begin position="23"/>
        <end position="436"/>
    </location>
</feature>
<keyword evidence="4" id="KW-0378">Hydrolase</keyword>
<dbReference type="PROSITE" id="PS00659">
    <property type="entry name" value="GLYCOSYL_HYDROL_F5"/>
    <property type="match status" value="1"/>
</dbReference>
<dbReference type="PANTHER" id="PTHR31451">
    <property type="match status" value="1"/>
</dbReference>
<evidence type="ECO:0000256" key="4">
    <source>
        <dbReference type="ARBA" id="ARBA00022801"/>
    </source>
</evidence>
<evidence type="ECO:0000256" key="2">
    <source>
        <dbReference type="ARBA" id="ARBA00005641"/>
    </source>
</evidence>
<feature type="signal peptide" evidence="6">
    <location>
        <begin position="1"/>
        <end position="22"/>
    </location>
</feature>
<dbReference type="PANTHER" id="PTHR31451:SF60">
    <property type="entry name" value="MANNAN ENDO-1,4-BETA-MANNOSIDASE 1"/>
    <property type="match status" value="1"/>
</dbReference>
<dbReference type="OrthoDB" id="406631at2759"/>
<evidence type="ECO:0000256" key="5">
    <source>
        <dbReference type="ARBA" id="ARBA00023295"/>
    </source>
</evidence>
<name>A0A8J5RW93_ZIZPA</name>
<sequence>MRRLLGGHRLVALVVLACGVHGLTVGREAAAAEAGGHGFVRAQGTRFVMNGNPYYANGFNAYWLMSFAADPAQRGKVTAVLSEAAGHGLSVARAWAFSDGGGSNALQYSPGHYNENTFKGLDFVLSEARKYGIKVILSLVNSYDSFGGRKQYVEWARAQGHAIGSADDFFTNPVVKGFYKNHVKTVLTRKNTITGVAYRDDPTILAWELMNEPRCPSDLTGRTMQSWITEMAAHVKSIDGNHMLEAGLEGFYGASSPSRVAAVNPSAYQLGTDFLANNQIPGIDFATVHSYPDLWLSNKDEQAQLSFLRRWLDAHIADARAVLRKPLLIAEFGKSWKDPGYSSGQRDALYGVVYAKIYESARRGGATVGGLFWQLMAAGMDSYRDGYEVVFGEAPSTTGVITTQSRRLHFLGKAFARARRGKQEARGKGAGANGGE</sequence>
<dbReference type="GO" id="GO:0000272">
    <property type="term" value="P:polysaccharide catabolic process"/>
    <property type="evidence" value="ECO:0007669"/>
    <property type="project" value="InterPro"/>
</dbReference>
<comment type="similarity">
    <text evidence="2">Belongs to the glycosyl hydrolase 5 (cellulase A) family.</text>
</comment>
<evidence type="ECO:0000313" key="8">
    <source>
        <dbReference type="EMBL" id="KAG8055957.1"/>
    </source>
</evidence>
<organism evidence="8 9">
    <name type="scientific">Zizania palustris</name>
    <name type="common">Northern wild rice</name>
    <dbReference type="NCBI Taxonomy" id="103762"/>
    <lineage>
        <taxon>Eukaryota</taxon>
        <taxon>Viridiplantae</taxon>
        <taxon>Streptophyta</taxon>
        <taxon>Embryophyta</taxon>
        <taxon>Tracheophyta</taxon>
        <taxon>Spermatophyta</taxon>
        <taxon>Magnoliopsida</taxon>
        <taxon>Liliopsida</taxon>
        <taxon>Poales</taxon>
        <taxon>Poaceae</taxon>
        <taxon>BOP clade</taxon>
        <taxon>Oryzoideae</taxon>
        <taxon>Oryzeae</taxon>
        <taxon>Zizaniinae</taxon>
        <taxon>Zizania</taxon>
    </lineage>
</organism>
<evidence type="ECO:0000256" key="6">
    <source>
        <dbReference type="SAM" id="SignalP"/>
    </source>
</evidence>
<evidence type="ECO:0000256" key="1">
    <source>
        <dbReference type="ARBA" id="ARBA00001678"/>
    </source>
</evidence>
<dbReference type="EC" id="3.2.1.78" evidence="3"/>
<accession>A0A8J5RW93</accession>
<reference evidence="8" key="1">
    <citation type="journal article" date="2021" name="bioRxiv">
        <title>Whole Genome Assembly and Annotation of Northern Wild Rice, Zizania palustris L., Supports a Whole Genome Duplication in the Zizania Genus.</title>
        <authorList>
            <person name="Haas M."/>
            <person name="Kono T."/>
            <person name="Macchietto M."/>
            <person name="Millas R."/>
            <person name="McGilp L."/>
            <person name="Shao M."/>
            <person name="Duquette J."/>
            <person name="Hirsch C.N."/>
            <person name="Kimball J."/>
        </authorList>
    </citation>
    <scope>NUCLEOTIDE SEQUENCE</scope>
    <source>
        <tissue evidence="8">Fresh leaf tissue</tissue>
    </source>
</reference>
<evidence type="ECO:0000313" key="9">
    <source>
        <dbReference type="Proteomes" id="UP000729402"/>
    </source>
</evidence>
<comment type="catalytic activity">
    <reaction evidence="1">
        <text>Random hydrolysis of (1-&gt;4)-beta-D-mannosidic linkages in mannans, galactomannans and glucomannans.</text>
        <dbReference type="EC" id="3.2.1.78"/>
    </reaction>
</comment>
<gene>
    <name evidence="8" type="ORF">GUJ93_ZPchr0001g32099</name>
</gene>
<keyword evidence="6" id="KW-0732">Signal</keyword>
<dbReference type="InterPro" id="IPR001547">
    <property type="entry name" value="Glyco_hydro_5"/>
</dbReference>
<reference evidence="8" key="2">
    <citation type="submission" date="2021-02" db="EMBL/GenBank/DDBJ databases">
        <authorList>
            <person name="Kimball J.A."/>
            <person name="Haas M.W."/>
            <person name="Macchietto M."/>
            <person name="Kono T."/>
            <person name="Duquette J."/>
            <person name="Shao M."/>
        </authorList>
    </citation>
    <scope>NUCLEOTIDE SEQUENCE</scope>
    <source>
        <tissue evidence="8">Fresh leaf tissue</tissue>
    </source>
</reference>
<evidence type="ECO:0000259" key="7">
    <source>
        <dbReference type="Pfam" id="PF26410"/>
    </source>
</evidence>